<feature type="non-terminal residue" evidence="1">
    <location>
        <position position="70"/>
    </location>
</feature>
<sequence length="70" mass="7850">MSILAILESIKNTSSTLGKKAILEQNKDNQTLQKVLKYTLDPSIVSGYKKLPQADDVYQHMTLDEAIDKL</sequence>
<dbReference type="Proteomes" id="UP001597083">
    <property type="component" value="Unassembled WGS sequence"/>
</dbReference>
<name>A0ABW3C8D0_9ACTN</name>
<keyword evidence="2" id="KW-1185">Reference proteome</keyword>
<accession>A0ABW3C8D0</accession>
<dbReference type="EMBL" id="JBHTIR010000105">
    <property type="protein sequence ID" value="MFD0850765.1"/>
    <property type="molecule type" value="Genomic_DNA"/>
</dbReference>
<organism evidence="1 2">
    <name type="scientific">Actinomadura adrarensis</name>
    <dbReference type="NCBI Taxonomy" id="1819600"/>
    <lineage>
        <taxon>Bacteria</taxon>
        <taxon>Bacillati</taxon>
        <taxon>Actinomycetota</taxon>
        <taxon>Actinomycetes</taxon>
        <taxon>Streptosporangiales</taxon>
        <taxon>Thermomonosporaceae</taxon>
        <taxon>Actinomadura</taxon>
    </lineage>
</organism>
<proteinExistence type="predicted"/>
<comment type="caution">
    <text evidence="1">The sequence shown here is derived from an EMBL/GenBank/DDBJ whole genome shotgun (WGS) entry which is preliminary data.</text>
</comment>
<protein>
    <submittedName>
        <fullName evidence="1">Uncharacterized protein</fullName>
    </submittedName>
</protein>
<evidence type="ECO:0000313" key="2">
    <source>
        <dbReference type="Proteomes" id="UP001597083"/>
    </source>
</evidence>
<evidence type="ECO:0000313" key="1">
    <source>
        <dbReference type="EMBL" id="MFD0850765.1"/>
    </source>
</evidence>
<reference evidence="2" key="1">
    <citation type="journal article" date="2019" name="Int. J. Syst. Evol. Microbiol.">
        <title>The Global Catalogue of Microorganisms (GCM) 10K type strain sequencing project: providing services to taxonomists for standard genome sequencing and annotation.</title>
        <authorList>
            <consortium name="The Broad Institute Genomics Platform"/>
            <consortium name="The Broad Institute Genome Sequencing Center for Infectious Disease"/>
            <person name="Wu L."/>
            <person name="Ma J."/>
        </authorList>
    </citation>
    <scope>NUCLEOTIDE SEQUENCE [LARGE SCALE GENOMIC DNA]</scope>
    <source>
        <strain evidence="2">JCM 31696</strain>
    </source>
</reference>
<gene>
    <name evidence="1" type="ORF">ACFQ07_00795</name>
</gene>